<gene>
    <name evidence="1" type="ORF">COT98_02410</name>
</gene>
<name>A0A2M6WPI5_9BACT</name>
<dbReference type="Proteomes" id="UP000228900">
    <property type="component" value="Unassembled WGS sequence"/>
</dbReference>
<organism evidence="1 2">
    <name type="scientific">Candidatus Falkowbacteria bacterium CG10_big_fil_rev_8_21_14_0_10_39_9</name>
    <dbReference type="NCBI Taxonomy" id="1974566"/>
    <lineage>
        <taxon>Bacteria</taxon>
        <taxon>Candidatus Falkowiibacteriota</taxon>
    </lineage>
</organism>
<dbReference type="AlphaFoldDB" id="A0A2M6WPI5"/>
<proteinExistence type="predicted"/>
<evidence type="ECO:0000313" key="1">
    <source>
        <dbReference type="EMBL" id="PIT94721.1"/>
    </source>
</evidence>
<evidence type="ECO:0000313" key="2">
    <source>
        <dbReference type="Proteomes" id="UP000228900"/>
    </source>
</evidence>
<sequence length="114" mass="12997">MFAIINDELYLASINSSLSHRDWLKSKKLLGADIDKDLNGITMVFVGRDGLYFCEGDFIITKRAEAEIFKYLSELMDKLETNNSLYLYGGFIKGKVGEKWLPEKDYGSLEALSR</sequence>
<dbReference type="EMBL" id="PFAQ01000038">
    <property type="protein sequence ID" value="PIT94721.1"/>
    <property type="molecule type" value="Genomic_DNA"/>
</dbReference>
<reference evidence="2" key="1">
    <citation type="submission" date="2017-09" db="EMBL/GenBank/DDBJ databases">
        <title>Depth-based differentiation of microbial function through sediment-hosted aquifers and enrichment of novel symbionts in the deep terrestrial subsurface.</title>
        <authorList>
            <person name="Probst A.J."/>
            <person name="Ladd B."/>
            <person name="Jarett J.K."/>
            <person name="Geller-Mcgrath D.E."/>
            <person name="Sieber C.M.K."/>
            <person name="Emerson J.B."/>
            <person name="Anantharaman K."/>
            <person name="Thomas B.C."/>
            <person name="Malmstrom R."/>
            <person name="Stieglmeier M."/>
            <person name="Klingl A."/>
            <person name="Woyke T."/>
            <person name="Ryan C.M."/>
            <person name="Banfield J.F."/>
        </authorList>
    </citation>
    <scope>NUCLEOTIDE SEQUENCE [LARGE SCALE GENOMIC DNA]</scope>
</reference>
<accession>A0A2M6WPI5</accession>
<comment type="caution">
    <text evidence="1">The sequence shown here is derived from an EMBL/GenBank/DDBJ whole genome shotgun (WGS) entry which is preliminary data.</text>
</comment>
<protein>
    <submittedName>
        <fullName evidence="1">Uncharacterized protein</fullName>
    </submittedName>
</protein>